<keyword evidence="7" id="KW-1185">Reference proteome</keyword>
<reference evidence="7" key="1">
    <citation type="submission" date="2017-01" db="EMBL/GenBank/DDBJ databases">
        <authorList>
            <person name="Varghese N."/>
            <person name="Submissions S."/>
        </authorList>
    </citation>
    <scope>NUCLEOTIDE SEQUENCE [LARGE SCALE GENOMIC DNA]</scope>
    <source>
        <strain evidence="7">DSM 7027</strain>
    </source>
</reference>
<dbReference type="PROSITE" id="PS51854">
    <property type="entry name" value="CSPG"/>
    <property type="match status" value="1"/>
</dbReference>
<dbReference type="PANTHER" id="PTHR45739">
    <property type="entry name" value="MATRIX PROTEIN, PUTATIVE-RELATED"/>
    <property type="match status" value="1"/>
</dbReference>
<keyword evidence="2" id="KW-0677">Repeat</keyword>
<dbReference type="GO" id="GO:0016020">
    <property type="term" value="C:membrane"/>
    <property type="evidence" value="ECO:0007669"/>
    <property type="project" value="InterPro"/>
</dbReference>
<dbReference type="SUPFAM" id="SSF141072">
    <property type="entry name" value="CalX-like"/>
    <property type="match status" value="1"/>
</dbReference>
<dbReference type="InterPro" id="IPR038081">
    <property type="entry name" value="CalX-like_sf"/>
</dbReference>
<proteinExistence type="predicted"/>
<dbReference type="Pfam" id="PF16184">
    <property type="entry name" value="Cadherin_3"/>
    <property type="match status" value="1"/>
</dbReference>
<dbReference type="STRING" id="49186.SAMN05421647_11086"/>
<feature type="domain" description="Cadherin" evidence="5">
    <location>
        <begin position="1573"/>
        <end position="1628"/>
    </location>
</feature>
<keyword evidence="1" id="KW-0732">Signal</keyword>
<evidence type="ECO:0000313" key="7">
    <source>
        <dbReference type="Proteomes" id="UP000186895"/>
    </source>
</evidence>
<dbReference type="GO" id="GO:0007156">
    <property type="term" value="P:homophilic cell adhesion via plasma membrane adhesion molecules"/>
    <property type="evidence" value="ECO:0007669"/>
    <property type="project" value="InterPro"/>
</dbReference>
<gene>
    <name evidence="6" type="ORF">SAMN05421647_11086</name>
</gene>
<dbReference type="PROSITE" id="PS50268">
    <property type="entry name" value="CADHERIN_2"/>
    <property type="match status" value="1"/>
</dbReference>
<dbReference type="InterPro" id="IPR051561">
    <property type="entry name" value="FRAS1_ECM"/>
</dbReference>
<dbReference type="GO" id="GO:0009653">
    <property type="term" value="P:anatomical structure morphogenesis"/>
    <property type="evidence" value="ECO:0007669"/>
    <property type="project" value="TreeGrafter"/>
</dbReference>
<feature type="compositionally biased region" description="Acidic residues" evidence="4">
    <location>
        <begin position="1894"/>
        <end position="1920"/>
    </location>
</feature>
<keyword evidence="3" id="KW-0325">Glycoprotein</keyword>
<accession>A0A1N6WCV1</accession>
<sequence>MTTSDTLGIKYPHLIREAAASSTKSRKEIVFIDASVNDISGLLAGISQDVEVRILDQHQDGVAQLALWASDNADYDAIHLLSHGQDGELQLGSSRLNNSTLGEYSEQLSLLGNALKEDGDLLLYGCNLAADTTGVEFVGKLAAQTGADIAASDDTSGSLALGGDWQLEYATGEVTPSSALDTAQLSQTYEHALAITDTTVHTYSANTWAFAQLATDSNGVEYLVHKVSGTEISVKTWDGSSWSTHSTITTTDTGNTYFSDDLGIAIDSNDNIHLVYRPSDGSGVDNTRGVGYAEYDGNQWTYGWVENASDSGGGKNFDDPAITVDSSGNAHLLYNYSDSTGDYIRYATNASGSWVVEDIASGAGGQDEVFAKSLAIASNGDVYAFYEHEDNQNSYGANLYYEVKSGGTWSSATKIVDNTGDQQYYYTSNAILDSNDKIHVFYADEIYDVNDNFVSSTVRYKTNSSGSWSTSDFSTSTTRSDWVPLIQEQAGDIFALFDSYTSDYSSNYQKFYVLKNGDSSWTEGNQFNLPIDGGTLYDFSVDASQNITLVQEDSGLRNIYSQTGAYNDYFPAGNPTATITIDGTPAQNASSVTFNIEFSASVTNVSLDDFTLTKTGTADGSLSTLSGSGTSYTISATGLSGEGTLRLDLNANTNIQDGSGNIAEAYNSGTAHTLDLVGPVFQAASSSPADDSFFGSDLSADISLSFSENILLDTGSILLKDLTTGQTVETFSSQTGTGDNGGSISASGATLTLNPGANLLAGTEYAINIASGAITDSLGNSFSGFGDDTTYNFSTLPLVELSADQTSITELGDEAVYTLVLKDALGNTVTASQDVQINLAISGSATGGGTDYNLSGDISGNTVTITSGSSSASFTLTSIDDAPLDDDAENVIINIDTVTNGHESGTQTHTLTIEQNERPTLTSLSTLTGATEDTSFEVTMAQLLTAGDEADSDGSVEAFTVTAVTSGTLKIGADEASATAWDGTTNAVIDATHNAYWTPAANSNGELNAFSVVATDNQGTDSLSPVQLVVDVSAVNDDPSIVSLPTDITVIEDTSSDLNLSAVTFSDIDAQGSNISLTLNVDAGSLSAGDAGNVTVSGSGTSELSLTGTAADIDAYLNTSTNITYLSALNASGNNAALLTLSANDGGNTGSGGGTDVPLGTVNLDITAVNDAPTGTGNAALPNTDENTNSTIVTIDDLIANYLTDAADVDGNTLGIAITDITGNGTWKYWHWDGAHNYIDIGTVSETNALILAGDAASGLYFDPDNENGETPSLTFRLWDGSAYSASTAVASFGDTSTNGGSSAFSSSTHTASLVVTDVNDSPVINLDSDDSSGAGGTSFTTLFVAEGPAVAVADTDAVITDVDLGDQIESLTATILNRPDGDLAEALSLNAAALQAASDAGLSVSYTSSSGLLSITGTANSTVYEAILHGVQYQNTSSPADIDPAGRLISFAVSDGDSTGSALTQLSVVTAPVIDLGGDGNETGLTTGYLEGSGQTALATQATVTEASGDNISSLTITLDNPLDGIAEGIQLSGYTNGELVGAVTIDYVSSSSIVLSGTASSSDYQSLVRALVYSNTLDAPNTSDRTITVQATDENGHTGTSSVLTVEVTDVNDAPTLTIDSTNPGFVEDAGPVSVFSNADVSTIESGQSIQGLSLSATNVLDTTEQLIVDNTSIDLIDGTTGTTTNLGLSYSVSLSGGTADITFTSGTMSVVETETLLNGIAYANTSSAPTTSSDRVITLTQLIDNGGQANAGSDSLTLNQTSTVSLQAVNDAPGIEANSGASVYVSRETTITNAILRASDPDDAPAGLTYTLDSIPDTGILLLDNVQLGVNDTFTQQDIDDGKLVLRSSSTTGQSSFNFTLADGGEDGALSVSDTFAITVSTLPPPPAPEPEPEIPPADEWDELSDVDDDGIPEDVESFVPSLGSDTLGDGNGDGLADESQQDVASVPFLATPTPSNDPDANQIFVSLVGGSQSGKVTPGNSTTLRDVQQVDKPENAPDNLNMPLGMISFNALVDQPGKTESFSLYVDGTVPVSGYWKQDRSGEWVNLVAEEGGAIALEGGKIRFDFQLTDGGEFDADGEVNGVISDPGALSFSSDWQTDLIQTLYIAYYQRPADVDGLAYWKGMLADNDGDLGAMLDNFASSSESQRLYGPIDDDNVGYFINSVYKGLFNRMADSEGVDFYREAFLAGQYEDGRPATAANLMFDILNGAQGQDFSAVTNKTDMAHLFTWLLDPGNDGETLASYDVDDEQLVRDWLSQVTSNEDSRMTIAEVFELLADTIADSGDAIKLAGEGGVADLIF</sequence>
<dbReference type="InterPro" id="IPR002126">
    <property type="entry name" value="Cadherin-like_dom"/>
</dbReference>
<dbReference type="Pfam" id="PF14252">
    <property type="entry name" value="DUF4347"/>
    <property type="match status" value="1"/>
</dbReference>
<organism evidence="6 7">
    <name type="scientific">Marinobacterium stanieri</name>
    <dbReference type="NCBI Taxonomy" id="49186"/>
    <lineage>
        <taxon>Bacteria</taxon>
        <taxon>Pseudomonadati</taxon>
        <taxon>Pseudomonadota</taxon>
        <taxon>Gammaproteobacteria</taxon>
        <taxon>Oceanospirillales</taxon>
        <taxon>Oceanospirillaceae</taxon>
        <taxon>Marinobacterium</taxon>
    </lineage>
</organism>
<evidence type="ECO:0000256" key="4">
    <source>
        <dbReference type="SAM" id="MobiDB-lite"/>
    </source>
</evidence>
<evidence type="ECO:0000256" key="3">
    <source>
        <dbReference type="ARBA" id="ARBA00023180"/>
    </source>
</evidence>
<dbReference type="NCBIfam" id="NF041766">
    <property type="entry name" value="choice_anch_U"/>
    <property type="match status" value="1"/>
</dbReference>
<dbReference type="PANTHER" id="PTHR45739:SF8">
    <property type="entry name" value="FRAS1-RELATED EXTRACELLULAR MATRIX PROTEIN 1"/>
    <property type="match status" value="1"/>
</dbReference>
<feature type="region of interest" description="Disordered" evidence="4">
    <location>
        <begin position="1883"/>
        <end position="1944"/>
    </location>
</feature>
<dbReference type="GO" id="GO:0005509">
    <property type="term" value="F:calcium ion binding"/>
    <property type="evidence" value="ECO:0007669"/>
    <property type="project" value="InterPro"/>
</dbReference>
<dbReference type="RefSeq" id="WP_076465296.1">
    <property type="nucleotide sequence ID" value="NZ_FTMN01000010.1"/>
</dbReference>
<evidence type="ECO:0000256" key="1">
    <source>
        <dbReference type="ARBA" id="ARBA00022729"/>
    </source>
</evidence>
<dbReference type="InterPro" id="IPR039005">
    <property type="entry name" value="CSPG_rpt"/>
</dbReference>
<evidence type="ECO:0000313" key="6">
    <source>
        <dbReference type="EMBL" id="SIQ87862.1"/>
    </source>
</evidence>
<dbReference type="InterPro" id="IPR053784">
    <property type="entry name" value="Choice_anch_U_dom"/>
</dbReference>
<name>A0A1N6WCV1_9GAMM</name>
<evidence type="ECO:0000256" key="2">
    <source>
        <dbReference type="ARBA" id="ARBA00022737"/>
    </source>
</evidence>
<dbReference type="InterPro" id="IPR025592">
    <property type="entry name" value="DUF4347"/>
</dbReference>
<dbReference type="Proteomes" id="UP000186895">
    <property type="component" value="Unassembled WGS sequence"/>
</dbReference>
<dbReference type="EMBL" id="FTMN01000010">
    <property type="protein sequence ID" value="SIQ87862.1"/>
    <property type="molecule type" value="Genomic_DNA"/>
</dbReference>
<evidence type="ECO:0000259" key="5">
    <source>
        <dbReference type="PROSITE" id="PS50268"/>
    </source>
</evidence>
<protein>
    <submittedName>
        <fullName evidence="6">Cadherin-like</fullName>
    </submittedName>
</protein>